<name>A0ABP0V1H9_9BRYO</name>
<protein>
    <submittedName>
        <fullName evidence="1">Uncharacterized protein</fullName>
    </submittedName>
</protein>
<evidence type="ECO:0000313" key="1">
    <source>
        <dbReference type="EMBL" id="CAK9234770.1"/>
    </source>
</evidence>
<keyword evidence="2" id="KW-1185">Reference proteome</keyword>
<evidence type="ECO:0000313" key="2">
    <source>
        <dbReference type="Proteomes" id="UP001497512"/>
    </source>
</evidence>
<organism evidence="1 2">
    <name type="scientific">Sphagnum troendelagicum</name>
    <dbReference type="NCBI Taxonomy" id="128251"/>
    <lineage>
        <taxon>Eukaryota</taxon>
        <taxon>Viridiplantae</taxon>
        <taxon>Streptophyta</taxon>
        <taxon>Embryophyta</taxon>
        <taxon>Bryophyta</taxon>
        <taxon>Sphagnophytina</taxon>
        <taxon>Sphagnopsida</taxon>
        <taxon>Sphagnales</taxon>
        <taxon>Sphagnaceae</taxon>
        <taxon>Sphagnum</taxon>
    </lineage>
</organism>
<proteinExistence type="predicted"/>
<sequence>MSSNGDPAVSMVVVEDAAVVIAFDDNDGDILTNASCLKAHMKNAHGITGSDTASSAPSSKVMFQSTLSSKPVYPKPVLHKNENAVVDYVVKGSVTLCAAGGVHFKKFVVSLTNGYKPPSIRTILRRITELYRILEPLLAAFLCSLDVTISLTLDG</sequence>
<accession>A0ABP0V1H9</accession>
<reference evidence="1" key="1">
    <citation type="submission" date="2024-02" db="EMBL/GenBank/DDBJ databases">
        <authorList>
            <consortium name="ELIXIR-Norway"/>
            <consortium name="Elixir Norway"/>
        </authorList>
    </citation>
    <scope>NUCLEOTIDE SEQUENCE</scope>
</reference>
<dbReference type="Proteomes" id="UP001497512">
    <property type="component" value="Chromosome 8"/>
</dbReference>
<dbReference type="EMBL" id="OZ019900">
    <property type="protein sequence ID" value="CAK9234770.1"/>
    <property type="molecule type" value="Genomic_DNA"/>
</dbReference>
<gene>
    <name evidence="1" type="ORF">CSSPTR1EN2_LOCUS22383</name>
</gene>